<proteinExistence type="predicted"/>
<evidence type="ECO:0000313" key="1">
    <source>
        <dbReference type="EMBL" id="KZS03434.1"/>
    </source>
</evidence>
<reference evidence="1 2" key="1">
    <citation type="submission" date="2016-03" db="EMBL/GenBank/DDBJ databases">
        <title>EvidentialGene: Evidence-directed Construction of Genes on Genomes.</title>
        <authorList>
            <person name="Gilbert D.G."/>
            <person name="Choi J.-H."/>
            <person name="Mockaitis K."/>
            <person name="Colbourne J."/>
            <person name="Pfrender M."/>
        </authorList>
    </citation>
    <scope>NUCLEOTIDE SEQUENCE [LARGE SCALE GENOMIC DNA]</scope>
    <source>
        <strain evidence="1 2">Xinb3</strain>
        <tissue evidence="1">Complete organism</tissue>
    </source>
</reference>
<keyword evidence="2" id="KW-1185">Reference proteome</keyword>
<sequence length="69" mass="7507">MNQVAFAANCFALGTVVAAAQHVFVKKTMEGLENAADSIARRNFSTSYRYSIAHPAIVLQSSRLSNKMT</sequence>
<evidence type="ECO:0000313" key="2">
    <source>
        <dbReference type="Proteomes" id="UP000076858"/>
    </source>
</evidence>
<dbReference type="EMBL" id="LRGB01003275">
    <property type="protein sequence ID" value="KZS03434.1"/>
    <property type="molecule type" value="Genomic_DNA"/>
</dbReference>
<accession>A0A164KPA7</accession>
<comment type="caution">
    <text evidence="1">The sequence shown here is derived from an EMBL/GenBank/DDBJ whole genome shotgun (WGS) entry which is preliminary data.</text>
</comment>
<dbReference type="Proteomes" id="UP000076858">
    <property type="component" value="Unassembled WGS sequence"/>
</dbReference>
<name>A0A164KPA7_9CRUS</name>
<protein>
    <submittedName>
        <fullName evidence="1">Uncharacterized protein</fullName>
    </submittedName>
</protein>
<dbReference type="AlphaFoldDB" id="A0A164KPA7"/>
<gene>
    <name evidence="1" type="ORF">APZ42_033873</name>
</gene>
<organism evidence="1 2">
    <name type="scientific">Daphnia magna</name>
    <dbReference type="NCBI Taxonomy" id="35525"/>
    <lineage>
        <taxon>Eukaryota</taxon>
        <taxon>Metazoa</taxon>
        <taxon>Ecdysozoa</taxon>
        <taxon>Arthropoda</taxon>
        <taxon>Crustacea</taxon>
        <taxon>Branchiopoda</taxon>
        <taxon>Diplostraca</taxon>
        <taxon>Cladocera</taxon>
        <taxon>Anomopoda</taxon>
        <taxon>Daphniidae</taxon>
        <taxon>Daphnia</taxon>
    </lineage>
</organism>